<dbReference type="EMBL" id="AAFI02000140">
    <property type="protein sequence ID" value="EAL62729.1"/>
    <property type="molecule type" value="Genomic_DNA"/>
</dbReference>
<sequence>MDYSRDDAIDSVGLRPLWYKGWFRIGQTYEYIGQYDIALTFYDIALSFDKDAKDVQYTKKETEKKLSERCYDANTGKRDIVKELNNYIKKVDMKFPTKGVPAKRVDEIIQIAKKVQYNFHRDKDYAKSIPFLFDSASLGLPFGLGILSEAQDKGYGVKINKNYHYSLKPFFTKDEVKRMRDGSLEKDLHEFEENGPFYQIQFFNFYLADRFYFGKDGFDMDIEKDELQFQDLIFGKVRDIVRSAKLCKIVAEISEDMGAEAKDNYSRLVFRYGHILEQDKSFKSNDLKLADDFCNDSNVKEISNKSYFANQGEDIYLSESI</sequence>
<dbReference type="HOGENOM" id="CLU_867211_0_0_1"/>
<name>Q54HK0_DICDI</name>
<evidence type="ECO:0000313" key="2">
    <source>
        <dbReference type="EMBL" id="EAL62729.1"/>
    </source>
</evidence>
<dbReference type="eggNOG" id="ENOG502SWAR">
    <property type="taxonomic scope" value="Eukaryota"/>
</dbReference>
<dbReference type="Proteomes" id="UP000002195">
    <property type="component" value="Unassembled WGS sequence"/>
</dbReference>
<dbReference type="AlphaFoldDB" id="Q54HK0"/>
<dbReference type="PROSITE" id="PS50005">
    <property type="entry name" value="TPR"/>
    <property type="match status" value="1"/>
</dbReference>
<proteinExistence type="predicted"/>
<dbReference type="GO" id="GO:0051879">
    <property type="term" value="F:Hsp90 protein binding"/>
    <property type="evidence" value="ECO:0000318"/>
    <property type="project" value="GO_Central"/>
</dbReference>
<dbReference type="Gene3D" id="1.25.40.10">
    <property type="entry name" value="Tetratricopeptide repeat domain"/>
    <property type="match status" value="1"/>
</dbReference>
<keyword evidence="3" id="KW-1185">Reference proteome</keyword>
<keyword evidence="1" id="KW-0802">TPR repeat</keyword>
<dbReference type="GeneID" id="8627122"/>
<dbReference type="InterPro" id="IPR019734">
    <property type="entry name" value="TPR_rpt"/>
</dbReference>
<dbReference type="InterPro" id="IPR011990">
    <property type="entry name" value="TPR-like_helical_dom_sf"/>
</dbReference>
<dbReference type="SUPFAM" id="SSF48452">
    <property type="entry name" value="TPR-like"/>
    <property type="match status" value="1"/>
</dbReference>
<protein>
    <submittedName>
        <fullName evidence="2">Uncharacterized protein</fullName>
    </submittedName>
</protein>
<dbReference type="InParanoid" id="Q54HK0"/>
<dbReference type="PhylomeDB" id="Q54HK0"/>
<dbReference type="VEuPathDB" id="AmoebaDB:DDB_G0289403"/>
<dbReference type="RefSeq" id="XP_636233.1">
    <property type="nucleotide sequence ID" value="XM_631141.1"/>
</dbReference>
<accession>Q54HK0</accession>
<organism evidence="2 3">
    <name type="scientific">Dictyostelium discoideum</name>
    <name type="common">Social amoeba</name>
    <dbReference type="NCBI Taxonomy" id="44689"/>
    <lineage>
        <taxon>Eukaryota</taxon>
        <taxon>Amoebozoa</taxon>
        <taxon>Evosea</taxon>
        <taxon>Eumycetozoa</taxon>
        <taxon>Dictyostelia</taxon>
        <taxon>Dictyosteliales</taxon>
        <taxon>Dictyosteliaceae</taxon>
        <taxon>Dictyostelium</taxon>
    </lineage>
</organism>
<gene>
    <name evidence="2" type="ORF">DDB_G0289403</name>
</gene>
<comment type="caution">
    <text evidence="2">The sequence shown here is derived from an EMBL/GenBank/DDBJ whole genome shotgun (WGS) entry which is preliminary data.</text>
</comment>
<dbReference type="PaxDb" id="44689-DDB0188404"/>
<reference evidence="2 3" key="1">
    <citation type="journal article" date="2005" name="Nature">
        <title>The genome of the social amoeba Dictyostelium discoideum.</title>
        <authorList>
            <consortium name="The Dictyostelium discoideum Sequencing Consortium"/>
            <person name="Eichinger L."/>
            <person name="Pachebat J.A."/>
            <person name="Glockner G."/>
            <person name="Rajandream M.A."/>
            <person name="Sucgang R."/>
            <person name="Berriman M."/>
            <person name="Song J."/>
            <person name="Olsen R."/>
            <person name="Szafranski K."/>
            <person name="Xu Q."/>
            <person name="Tunggal B."/>
            <person name="Kummerfeld S."/>
            <person name="Madera M."/>
            <person name="Konfortov B.A."/>
            <person name="Rivero F."/>
            <person name="Bankier A.T."/>
            <person name="Lehmann R."/>
            <person name="Hamlin N."/>
            <person name="Davies R."/>
            <person name="Gaudet P."/>
            <person name="Fey P."/>
            <person name="Pilcher K."/>
            <person name="Chen G."/>
            <person name="Saunders D."/>
            <person name="Sodergren E."/>
            <person name="Davis P."/>
            <person name="Kerhornou A."/>
            <person name="Nie X."/>
            <person name="Hall N."/>
            <person name="Anjard C."/>
            <person name="Hemphill L."/>
            <person name="Bason N."/>
            <person name="Farbrother P."/>
            <person name="Desany B."/>
            <person name="Just E."/>
            <person name="Morio T."/>
            <person name="Rost R."/>
            <person name="Churcher C."/>
            <person name="Cooper J."/>
            <person name="Haydock S."/>
            <person name="van Driessche N."/>
            <person name="Cronin A."/>
            <person name="Goodhead I."/>
            <person name="Muzny D."/>
            <person name="Mourier T."/>
            <person name="Pain A."/>
            <person name="Lu M."/>
            <person name="Harper D."/>
            <person name="Lindsay R."/>
            <person name="Hauser H."/>
            <person name="James K."/>
            <person name="Quiles M."/>
            <person name="Madan Babu M."/>
            <person name="Saito T."/>
            <person name="Buchrieser C."/>
            <person name="Wardroper A."/>
            <person name="Felder M."/>
            <person name="Thangavelu M."/>
            <person name="Johnson D."/>
            <person name="Knights A."/>
            <person name="Loulseged H."/>
            <person name="Mungall K."/>
            <person name="Oliver K."/>
            <person name="Price C."/>
            <person name="Quail M.A."/>
            <person name="Urushihara H."/>
            <person name="Hernandez J."/>
            <person name="Rabbinowitsch E."/>
            <person name="Steffen D."/>
            <person name="Sanders M."/>
            <person name="Ma J."/>
            <person name="Kohara Y."/>
            <person name="Sharp S."/>
            <person name="Simmonds M."/>
            <person name="Spiegler S."/>
            <person name="Tivey A."/>
            <person name="Sugano S."/>
            <person name="White B."/>
            <person name="Walker D."/>
            <person name="Woodward J."/>
            <person name="Winckler T."/>
            <person name="Tanaka Y."/>
            <person name="Shaulsky G."/>
            <person name="Schleicher M."/>
            <person name="Weinstock G."/>
            <person name="Rosenthal A."/>
            <person name="Cox E.C."/>
            <person name="Chisholm R.L."/>
            <person name="Gibbs R."/>
            <person name="Loomis W.F."/>
            <person name="Platzer M."/>
            <person name="Kay R.R."/>
            <person name="Williams J."/>
            <person name="Dear P.H."/>
            <person name="Noegel A.A."/>
            <person name="Barrell B."/>
            <person name="Kuspa A."/>
        </authorList>
    </citation>
    <scope>NUCLEOTIDE SEQUENCE [LARGE SCALE GENOMIC DNA]</scope>
    <source>
        <strain evidence="2 3">AX4</strain>
    </source>
</reference>
<dbReference type="KEGG" id="ddi:DDB_G0289403"/>
<dbReference type="dictyBase" id="DDB_G0289403"/>
<evidence type="ECO:0000313" key="3">
    <source>
        <dbReference type="Proteomes" id="UP000002195"/>
    </source>
</evidence>
<evidence type="ECO:0000256" key="1">
    <source>
        <dbReference type="PROSITE-ProRule" id="PRU00339"/>
    </source>
</evidence>
<feature type="repeat" description="TPR" evidence="1">
    <location>
        <begin position="19"/>
        <end position="52"/>
    </location>
</feature>